<dbReference type="InterPro" id="IPR056884">
    <property type="entry name" value="NPHP3-like_N"/>
</dbReference>
<dbReference type="PANTHER" id="PTHR10039:SF14">
    <property type="entry name" value="NACHT DOMAIN-CONTAINING PROTEIN"/>
    <property type="match status" value="1"/>
</dbReference>
<evidence type="ECO:0000256" key="1">
    <source>
        <dbReference type="ARBA" id="ARBA00022737"/>
    </source>
</evidence>
<dbReference type="AlphaFoldDB" id="A0A9W8JTE0"/>
<dbReference type="EMBL" id="JANBPK010000076">
    <property type="protein sequence ID" value="KAJ2936400.1"/>
    <property type="molecule type" value="Genomic_DNA"/>
</dbReference>
<dbReference type="Proteomes" id="UP001140091">
    <property type="component" value="Unassembled WGS sequence"/>
</dbReference>
<accession>A0A9W8JTE0</accession>
<protein>
    <recommendedName>
        <fullName evidence="3">Nephrocystin 3-like N-terminal domain-containing protein</fullName>
    </recommendedName>
</protein>
<evidence type="ECO:0000313" key="4">
    <source>
        <dbReference type="EMBL" id="KAJ2936400.1"/>
    </source>
</evidence>
<dbReference type="Gene3D" id="3.40.50.300">
    <property type="entry name" value="P-loop containing nucleotide triphosphate hydrolases"/>
    <property type="match status" value="1"/>
</dbReference>
<feature type="domain" description="Nephrocystin 3-like N-terminal" evidence="3">
    <location>
        <begin position="159"/>
        <end position="318"/>
    </location>
</feature>
<dbReference type="Pfam" id="PF24883">
    <property type="entry name" value="NPHP3_N"/>
    <property type="match status" value="1"/>
</dbReference>
<keyword evidence="5" id="KW-1185">Reference proteome</keyword>
<reference evidence="4" key="1">
    <citation type="submission" date="2022-06" db="EMBL/GenBank/DDBJ databases">
        <title>Genome Sequence of Candolleomyces eurysporus.</title>
        <authorList>
            <person name="Buettner E."/>
        </authorList>
    </citation>
    <scope>NUCLEOTIDE SEQUENCE</scope>
    <source>
        <strain evidence="4">VTCC 930004</strain>
    </source>
</reference>
<feature type="non-terminal residue" evidence="4">
    <location>
        <position position="610"/>
    </location>
</feature>
<organism evidence="4 5">
    <name type="scientific">Candolleomyces eurysporus</name>
    <dbReference type="NCBI Taxonomy" id="2828524"/>
    <lineage>
        <taxon>Eukaryota</taxon>
        <taxon>Fungi</taxon>
        <taxon>Dikarya</taxon>
        <taxon>Basidiomycota</taxon>
        <taxon>Agaricomycotina</taxon>
        <taxon>Agaricomycetes</taxon>
        <taxon>Agaricomycetidae</taxon>
        <taxon>Agaricales</taxon>
        <taxon>Agaricineae</taxon>
        <taxon>Psathyrellaceae</taxon>
        <taxon>Candolleomyces</taxon>
    </lineage>
</organism>
<feature type="region of interest" description="Disordered" evidence="2">
    <location>
        <begin position="35"/>
        <end position="65"/>
    </location>
</feature>
<comment type="caution">
    <text evidence="4">The sequence shown here is derived from an EMBL/GenBank/DDBJ whole genome shotgun (WGS) entry which is preliminary data.</text>
</comment>
<dbReference type="SUPFAM" id="SSF52540">
    <property type="entry name" value="P-loop containing nucleoside triphosphate hydrolases"/>
    <property type="match status" value="1"/>
</dbReference>
<evidence type="ECO:0000259" key="3">
    <source>
        <dbReference type="Pfam" id="PF24883"/>
    </source>
</evidence>
<dbReference type="InterPro" id="IPR027417">
    <property type="entry name" value="P-loop_NTPase"/>
</dbReference>
<name>A0A9W8JTE0_9AGAR</name>
<keyword evidence="1" id="KW-0677">Repeat</keyword>
<evidence type="ECO:0000256" key="2">
    <source>
        <dbReference type="SAM" id="MobiDB-lite"/>
    </source>
</evidence>
<proteinExistence type="predicted"/>
<feature type="compositionally biased region" description="Low complexity" evidence="2">
    <location>
        <begin position="41"/>
        <end position="55"/>
    </location>
</feature>
<dbReference type="OrthoDB" id="5967843at2759"/>
<gene>
    <name evidence="4" type="ORF">H1R20_g696</name>
</gene>
<evidence type="ECO:0000313" key="5">
    <source>
        <dbReference type="Proteomes" id="UP001140091"/>
    </source>
</evidence>
<dbReference type="PANTHER" id="PTHR10039">
    <property type="entry name" value="AMELOGENIN"/>
    <property type="match status" value="1"/>
</dbReference>
<sequence length="610" mass="68197">MPPKSKSQKNGFLSRMRNPFASFFQSHIRAAQEQHELAGISSASSKRTPSSSQPSHALQGAISRTPTSRVTNSLFSGASSFEMRDVNIHGTGCTNETVDGLSCFLDFVVVTTNKFDALPITGWKLLLNNIARNALHDSDARYDPPKCDEDTRNEVVDEIMGWIEGRGSPQRLLCMTGAAGSGKSALQQTIAEKCGLKTLACTFFFSATDPTRNNVKAVIPTIAYQLGSQNEALKSIIKDSIEDDPLIFSSRLRSQINSLIINPCRRLQRGDLRALPYAILIDGLDECSGEQRQTELLAAIKQCILADDLPFRVFIASRPELAIRSMLDPGGGLHEVAYHIQLSDKYDATEDIRRYLWRRLLDIGCRSQGARARSRPWPTQEDIEVLVRAASGQFIYAATVVKYISEPRSSPVERLKIVVTWTPREGQLARPFETLDTLYSNILSAAKFAYENVDTHSRRDFLLLFRAYHINFTTGFKESASDLVGLQFDAEVLNATLHLEPGAHENLMSDLHSLVTLRDDNGTIKLYFYHKSLSDFLEQESRSKSFFMPTSRVHTYIAKCCLRTIIRCPLELNPRAYTSTEFKISTLTRLVIDSSAEPGQAPILQRKTVQ</sequence>